<dbReference type="EnsemblBacteria" id="ABF42678">
    <property type="protein sequence ID" value="ABF42678"/>
    <property type="gene ID" value="Acid345_3677"/>
</dbReference>
<gene>
    <name evidence="1" type="ordered locus">Acid345_3677</name>
</gene>
<reference evidence="1 2" key="1">
    <citation type="journal article" date="2009" name="Appl. Environ. Microbiol.">
        <title>Three genomes from the phylum Acidobacteria provide insight into the lifestyles of these microorganisms in soils.</title>
        <authorList>
            <person name="Ward N.L."/>
            <person name="Challacombe J.F."/>
            <person name="Janssen P.H."/>
            <person name="Henrissat B."/>
            <person name="Coutinho P.M."/>
            <person name="Wu M."/>
            <person name="Xie G."/>
            <person name="Haft D.H."/>
            <person name="Sait M."/>
            <person name="Badger J."/>
            <person name="Barabote R.D."/>
            <person name="Bradley B."/>
            <person name="Brettin T.S."/>
            <person name="Brinkac L.M."/>
            <person name="Bruce D."/>
            <person name="Creasy T."/>
            <person name="Daugherty S.C."/>
            <person name="Davidsen T.M."/>
            <person name="DeBoy R.T."/>
            <person name="Detter J.C."/>
            <person name="Dodson R.J."/>
            <person name="Durkin A.S."/>
            <person name="Ganapathy A."/>
            <person name="Gwinn-Giglio M."/>
            <person name="Han C.S."/>
            <person name="Khouri H."/>
            <person name="Kiss H."/>
            <person name="Kothari S.P."/>
            <person name="Madupu R."/>
            <person name="Nelson K.E."/>
            <person name="Nelson W.C."/>
            <person name="Paulsen I."/>
            <person name="Penn K."/>
            <person name="Ren Q."/>
            <person name="Rosovitz M.J."/>
            <person name="Selengut J.D."/>
            <person name="Shrivastava S."/>
            <person name="Sullivan S.A."/>
            <person name="Tapia R."/>
            <person name="Thompson L.S."/>
            <person name="Watkins K.L."/>
            <person name="Yang Q."/>
            <person name="Yu C."/>
            <person name="Zafar N."/>
            <person name="Zhou L."/>
            <person name="Kuske C.R."/>
        </authorList>
    </citation>
    <scope>NUCLEOTIDE SEQUENCE [LARGE SCALE GENOMIC DNA]</scope>
    <source>
        <strain evidence="1 2">Ellin345</strain>
    </source>
</reference>
<proteinExistence type="predicted"/>
<keyword evidence="2" id="KW-1185">Reference proteome</keyword>
<accession>Q1IKC2</accession>
<dbReference type="Gene3D" id="2.30.30.350">
    <property type="entry name" value="mobile metagenome of vibrio cholerae. Integron cassette protein vch_cass4"/>
    <property type="match status" value="1"/>
</dbReference>
<organism evidence="1 2">
    <name type="scientific">Koribacter versatilis (strain Ellin345)</name>
    <dbReference type="NCBI Taxonomy" id="204669"/>
    <lineage>
        <taxon>Bacteria</taxon>
        <taxon>Pseudomonadati</taxon>
        <taxon>Acidobacteriota</taxon>
        <taxon>Terriglobia</taxon>
        <taxon>Terriglobales</taxon>
        <taxon>Candidatus Korobacteraceae</taxon>
        <taxon>Candidatus Korobacter</taxon>
    </lineage>
</organism>
<dbReference type="eggNOG" id="ENOG502ZG6Z">
    <property type="taxonomic scope" value="Bacteria"/>
</dbReference>
<evidence type="ECO:0000313" key="1">
    <source>
        <dbReference type="EMBL" id="ABF42678.1"/>
    </source>
</evidence>
<evidence type="ECO:0000313" key="2">
    <source>
        <dbReference type="Proteomes" id="UP000002432"/>
    </source>
</evidence>
<dbReference type="EMBL" id="CP000360">
    <property type="protein sequence ID" value="ABF42678.1"/>
    <property type="molecule type" value="Genomic_DNA"/>
</dbReference>
<sequence length="155" mass="16973">MVVRVAKAFRDYDDQTVGPGEILHVADVSFFPYDDGSTIRAEKTIRLSGNVDENARIIDNPANEYFEPLPEQSCILACIELVNSYWLLPAVANAPHAAEMCADLDCCLSWVSSQSGEFPPDCASATIRRRIFPDAAGTADLHSALFRTDTAFSRG</sequence>
<name>Q1IKC2_KORVE</name>
<dbReference type="Proteomes" id="UP000002432">
    <property type="component" value="Chromosome"/>
</dbReference>
<dbReference type="STRING" id="204669.Acid345_3677"/>
<protein>
    <submittedName>
        <fullName evidence="1">Uncharacterized protein</fullName>
    </submittedName>
</protein>
<dbReference type="HOGENOM" id="CLU_1693197_0_0_0"/>
<dbReference type="AlphaFoldDB" id="Q1IKC2"/>
<dbReference type="KEGG" id="aba:Acid345_3677"/>